<dbReference type="RefSeq" id="WP_066815282.1">
    <property type="nucleotide sequence ID" value="NZ_CP012661.1"/>
</dbReference>
<dbReference type="PATRIC" id="fig|1335048.3.peg.3558"/>
<keyword evidence="1" id="KW-0472">Membrane</keyword>
<reference evidence="2 3" key="1">
    <citation type="submission" date="2015-09" db="EMBL/GenBank/DDBJ databases">
        <title>Complete genome sequence of Defluviimonas alba cai42t isolated from an oilfield in Xinjiang.</title>
        <authorList>
            <person name="Geng S."/>
            <person name="Pan X."/>
            <person name="Wu X."/>
        </authorList>
    </citation>
    <scope>NUCLEOTIDE SEQUENCE [LARGE SCALE GENOMIC DNA]</scope>
    <source>
        <strain evidence="3">cai42</strain>
    </source>
</reference>
<evidence type="ECO:0000313" key="2">
    <source>
        <dbReference type="EMBL" id="AMY70659.1"/>
    </source>
</evidence>
<name>A0A165SSR7_9RHOB</name>
<evidence type="ECO:0000256" key="1">
    <source>
        <dbReference type="SAM" id="Phobius"/>
    </source>
</evidence>
<dbReference type="KEGG" id="daa:AKL17_3434"/>
<protein>
    <submittedName>
        <fullName evidence="2">Uncharacterized protein</fullName>
    </submittedName>
</protein>
<dbReference type="AlphaFoldDB" id="A0A165SSR7"/>
<keyword evidence="3" id="KW-1185">Reference proteome</keyword>
<evidence type="ECO:0000313" key="3">
    <source>
        <dbReference type="Proteomes" id="UP000076128"/>
    </source>
</evidence>
<organism evidence="2 3">
    <name type="scientific">Frigidibacter mobilis</name>
    <dbReference type="NCBI Taxonomy" id="1335048"/>
    <lineage>
        <taxon>Bacteria</taxon>
        <taxon>Pseudomonadati</taxon>
        <taxon>Pseudomonadota</taxon>
        <taxon>Alphaproteobacteria</taxon>
        <taxon>Rhodobacterales</taxon>
        <taxon>Paracoccaceae</taxon>
        <taxon>Frigidibacter</taxon>
    </lineage>
</organism>
<sequence>MTALTEYQRLECPGIWREAAGAQRREVIVALGDATVVISDSRSERALAHWSLPAVLRLNAGEMPALYAPGDEAGETLEIDEPAMVAALEKVHAIIESRRPRPGRLRMTILGSVLAGVTALGIFWLPGALVDHTAAALPFAKRQEIGVHLLSDLARVSGAPCSSRLGDAALSKLATKLFGRGATQIFVMRDGVADAVHLPGQILVLNRHLVESEDTPEVAAGYLLAERLRAEDADPLVQLLQWAGLRATFRLLTTGELPPDALTGYAEVLLTTPGAPVDDAALLSRFDAAGVGSSAYAYAVDPTGETVLPLIEADPHPAGAAGRGAVLPDEAWVALQGICGD</sequence>
<dbReference type="STRING" id="1335048.AKL17_3434"/>
<keyword evidence="1" id="KW-0812">Transmembrane</keyword>
<dbReference type="Proteomes" id="UP000076128">
    <property type="component" value="Chromosome"/>
</dbReference>
<gene>
    <name evidence="2" type="ORF">AKL17_3434</name>
</gene>
<feature type="transmembrane region" description="Helical" evidence="1">
    <location>
        <begin position="107"/>
        <end position="125"/>
    </location>
</feature>
<dbReference type="OrthoDB" id="7822309at2"/>
<dbReference type="EMBL" id="CP012661">
    <property type="protein sequence ID" value="AMY70659.1"/>
    <property type="molecule type" value="Genomic_DNA"/>
</dbReference>
<accession>A0A165SSR7</accession>
<keyword evidence="1" id="KW-1133">Transmembrane helix</keyword>
<proteinExistence type="predicted"/>